<reference evidence="2 3" key="1">
    <citation type="submission" date="2018-06" db="EMBL/GenBank/DDBJ databases">
        <title>Genomic Encyclopedia of Type Strains, Phase IV (KMG-IV): sequencing the most valuable type-strain genomes for metagenomic binning, comparative biology and taxonomic classification.</title>
        <authorList>
            <person name="Goeker M."/>
        </authorList>
    </citation>
    <scope>NUCLEOTIDE SEQUENCE [LARGE SCALE GENOMIC DNA]</scope>
    <source>
        <strain evidence="2 3">DSM 18048</strain>
    </source>
</reference>
<gene>
    <name evidence="2" type="ORF">DES52_105257</name>
</gene>
<dbReference type="AlphaFoldDB" id="A0A318S9F3"/>
<dbReference type="EMBL" id="QJSX01000005">
    <property type="protein sequence ID" value="PYE54617.1"/>
    <property type="molecule type" value="Genomic_DNA"/>
</dbReference>
<sequence>MNRFPVLLLLMLVSFASATKWQYATWRSYSGTRSLQVWNGPFSERFTSLTLRQLATTLKLKNMPRGTAELTEMQFLNRLGLSGWELVDTVTSGMSKTTIRVYYFKRVVRL</sequence>
<keyword evidence="1" id="KW-0732">Signal</keyword>
<organism evidence="2 3">
    <name type="scientific">Deinococcus yavapaiensis KR-236</name>
    <dbReference type="NCBI Taxonomy" id="694435"/>
    <lineage>
        <taxon>Bacteria</taxon>
        <taxon>Thermotogati</taxon>
        <taxon>Deinococcota</taxon>
        <taxon>Deinococci</taxon>
        <taxon>Deinococcales</taxon>
        <taxon>Deinococcaceae</taxon>
        <taxon>Deinococcus</taxon>
    </lineage>
</organism>
<feature type="signal peptide" evidence="1">
    <location>
        <begin position="1"/>
        <end position="18"/>
    </location>
</feature>
<feature type="chain" id="PRO_5016455821" evidence="1">
    <location>
        <begin position="19"/>
        <end position="110"/>
    </location>
</feature>
<protein>
    <submittedName>
        <fullName evidence="2">Uncharacterized protein</fullName>
    </submittedName>
</protein>
<keyword evidence="3" id="KW-1185">Reference proteome</keyword>
<comment type="caution">
    <text evidence="2">The sequence shown here is derived from an EMBL/GenBank/DDBJ whole genome shotgun (WGS) entry which is preliminary data.</text>
</comment>
<proteinExistence type="predicted"/>
<dbReference type="RefSeq" id="WP_110886374.1">
    <property type="nucleotide sequence ID" value="NZ_QJSX01000005.1"/>
</dbReference>
<dbReference type="Proteomes" id="UP000248326">
    <property type="component" value="Unassembled WGS sequence"/>
</dbReference>
<evidence type="ECO:0000256" key="1">
    <source>
        <dbReference type="SAM" id="SignalP"/>
    </source>
</evidence>
<evidence type="ECO:0000313" key="3">
    <source>
        <dbReference type="Proteomes" id="UP000248326"/>
    </source>
</evidence>
<evidence type="ECO:0000313" key="2">
    <source>
        <dbReference type="EMBL" id="PYE54617.1"/>
    </source>
</evidence>
<accession>A0A318S9F3</accession>
<name>A0A318S9F3_9DEIO</name>